<evidence type="ECO:0000256" key="1">
    <source>
        <dbReference type="ARBA" id="ARBA00023015"/>
    </source>
</evidence>
<keyword evidence="8" id="KW-1185">Reference proteome</keyword>
<dbReference type="AlphaFoldDB" id="A0A7C9PIM4"/>
<dbReference type="InterPro" id="IPR009057">
    <property type="entry name" value="Homeodomain-like_sf"/>
</dbReference>
<feature type="region of interest" description="Disordered" evidence="5">
    <location>
        <begin position="1"/>
        <end position="29"/>
    </location>
</feature>
<dbReference type="PANTHER" id="PTHR46796:SF13">
    <property type="entry name" value="HTH-TYPE TRANSCRIPTIONAL ACTIVATOR RHAS"/>
    <property type="match status" value="1"/>
</dbReference>
<dbReference type="InterPro" id="IPR014710">
    <property type="entry name" value="RmlC-like_jellyroll"/>
</dbReference>
<organism evidence="7 8">
    <name type="scientific">Ideonella livida</name>
    <dbReference type="NCBI Taxonomy" id="2707176"/>
    <lineage>
        <taxon>Bacteria</taxon>
        <taxon>Pseudomonadati</taxon>
        <taxon>Pseudomonadota</taxon>
        <taxon>Betaproteobacteria</taxon>
        <taxon>Burkholderiales</taxon>
        <taxon>Sphaerotilaceae</taxon>
        <taxon>Ideonella</taxon>
    </lineage>
</organism>
<evidence type="ECO:0000256" key="2">
    <source>
        <dbReference type="ARBA" id="ARBA00023125"/>
    </source>
</evidence>
<dbReference type="Pfam" id="PF12833">
    <property type="entry name" value="HTH_18"/>
    <property type="match status" value="1"/>
</dbReference>
<dbReference type="SUPFAM" id="SSF46689">
    <property type="entry name" value="Homeodomain-like"/>
    <property type="match status" value="1"/>
</dbReference>
<dbReference type="GO" id="GO:0043565">
    <property type="term" value="F:sequence-specific DNA binding"/>
    <property type="evidence" value="ECO:0007669"/>
    <property type="project" value="InterPro"/>
</dbReference>
<evidence type="ECO:0000256" key="4">
    <source>
        <dbReference type="ARBA" id="ARBA00023163"/>
    </source>
</evidence>
<dbReference type="CDD" id="cd06999">
    <property type="entry name" value="cupin_HpaA-like_N"/>
    <property type="match status" value="1"/>
</dbReference>
<accession>A0A7C9PIM4</accession>
<feature type="compositionally biased region" description="Pro residues" evidence="5">
    <location>
        <begin position="1"/>
        <end position="12"/>
    </location>
</feature>
<proteinExistence type="predicted"/>
<dbReference type="InterPro" id="IPR018060">
    <property type="entry name" value="HTH_AraC"/>
</dbReference>
<dbReference type="Proteomes" id="UP000484255">
    <property type="component" value="Unassembled WGS sequence"/>
</dbReference>
<comment type="caution">
    <text evidence="7">The sequence shown here is derived from an EMBL/GenBank/DDBJ whole genome shotgun (WGS) entry which is preliminary data.</text>
</comment>
<dbReference type="Gene3D" id="2.60.120.10">
    <property type="entry name" value="Jelly Rolls"/>
    <property type="match status" value="1"/>
</dbReference>
<dbReference type="PROSITE" id="PS01124">
    <property type="entry name" value="HTH_ARAC_FAMILY_2"/>
    <property type="match status" value="1"/>
</dbReference>
<dbReference type="InterPro" id="IPR047264">
    <property type="entry name" value="Cupin_HpaA-like_N"/>
</dbReference>
<dbReference type="EMBL" id="JAAGOH010000025">
    <property type="protein sequence ID" value="NDY92955.1"/>
    <property type="molecule type" value="Genomic_DNA"/>
</dbReference>
<evidence type="ECO:0000259" key="6">
    <source>
        <dbReference type="PROSITE" id="PS01124"/>
    </source>
</evidence>
<keyword evidence="2" id="KW-0238">DNA-binding</keyword>
<dbReference type="PANTHER" id="PTHR46796">
    <property type="entry name" value="HTH-TYPE TRANSCRIPTIONAL ACTIVATOR RHAS-RELATED"/>
    <property type="match status" value="1"/>
</dbReference>
<dbReference type="InterPro" id="IPR011051">
    <property type="entry name" value="RmlC_Cupin_sf"/>
</dbReference>
<dbReference type="PRINTS" id="PR00032">
    <property type="entry name" value="HTHARAC"/>
</dbReference>
<protein>
    <submittedName>
        <fullName evidence="7">Helix-turn-helix domain-containing protein</fullName>
    </submittedName>
</protein>
<evidence type="ECO:0000256" key="3">
    <source>
        <dbReference type="ARBA" id="ARBA00023159"/>
    </source>
</evidence>
<dbReference type="InterPro" id="IPR003313">
    <property type="entry name" value="AraC-bd"/>
</dbReference>
<reference evidence="7 8" key="1">
    <citation type="submission" date="2020-02" db="EMBL/GenBank/DDBJ databases">
        <title>Ideonella bacterium strain TBM-1.</title>
        <authorList>
            <person name="Chen W.-M."/>
        </authorList>
    </citation>
    <scope>NUCLEOTIDE SEQUENCE [LARGE SCALE GENOMIC DNA]</scope>
    <source>
        <strain evidence="7 8">TBM-1</strain>
    </source>
</reference>
<evidence type="ECO:0000313" key="8">
    <source>
        <dbReference type="Proteomes" id="UP000484255"/>
    </source>
</evidence>
<dbReference type="Pfam" id="PF02311">
    <property type="entry name" value="AraC_binding"/>
    <property type="match status" value="1"/>
</dbReference>
<keyword evidence="4" id="KW-0804">Transcription</keyword>
<dbReference type="InterPro" id="IPR020449">
    <property type="entry name" value="Tscrpt_reg_AraC-type_HTH"/>
</dbReference>
<sequence>MITLPSTPPDQPLPAYQLYGEPAPAQGSEPWHLETISARSRLHDWEIRPHRHEGFQQFLHLRSGQAQAWLDGRTEPLTGPCVVSVPPLAAHGFRFEPGVQGHVLTVQAAHLLPLLQRLGAADGTLLARLGQPAHLPLRRTPALARTLQALVDELAQEYTGHAPWRAQTLDALWLRWVLGLARALPDTTPAGAAAGPPRRAHDHLVRYRALVASRFHLQPRVSDLAAELGLTATQLNRVCRATAGCSALDLLHARLLLEAQRELAYTRQSIKQIALALGFADPAYFSRFFQRLCGQSPQAWREARRPASTPVATAPATGEPAGFSPRGAGGS</sequence>
<dbReference type="Gene3D" id="1.10.10.60">
    <property type="entry name" value="Homeodomain-like"/>
    <property type="match status" value="1"/>
</dbReference>
<dbReference type="SMART" id="SM00342">
    <property type="entry name" value="HTH_ARAC"/>
    <property type="match status" value="1"/>
</dbReference>
<keyword evidence="1" id="KW-0805">Transcription regulation</keyword>
<feature type="compositionally biased region" description="Low complexity" evidence="5">
    <location>
        <begin position="306"/>
        <end position="317"/>
    </location>
</feature>
<evidence type="ECO:0000256" key="5">
    <source>
        <dbReference type="SAM" id="MobiDB-lite"/>
    </source>
</evidence>
<gene>
    <name evidence="7" type="ORF">G3A44_17315</name>
</gene>
<feature type="region of interest" description="Disordered" evidence="5">
    <location>
        <begin position="303"/>
        <end position="331"/>
    </location>
</feature>
<evidence type="ECO:0000313" key="7">
    <source>
        <dbReference type="EMBL" id="NDY92955.1"/>
    </source>
</evidence>
<dbReference type="SUPFAM" id="SSF51182">
    <property type="entry name" value="RmlC-like cupins"/>
    <property type="match status" value="1"/>
</dbReference>
<feature type="domain" description="HTH araC/xylS-type" evidence="6">
    <location>
        <begin position="205"/>
        <end position="303"/>
    </location>
</feature>
<name>A0A7C9PIM4_9BURK</name>
<dbReference type="GO" id="GO:0003700">
    <property type="term" value="F:DNA-binding transcription factor activity"/>
    <property type="evidence" value="ECO:0007669"/>
    <property type="project" value="InterPro"/>
</dbReference>
<dbReference type="RefSeq" id="WP_163459009.1">
    <property type="nucleotide sequence ID" value="NZ_JAAGOH010000025.1"/>
</dbReference>
<keyword evidence="3" id="KW-0010">Activator</keyword>
<dbReference type="InterPro" id="IPR050204">
    <property type="entry name" value="AraC_XylS_family_regulators"/>
</dbReference>